<comment type="caution">
    <text evidence="1">The sequence shown here is derived from an EMBL/GenBank/DDBJ whole genome shotgun (WGS) entry which is preliminary data.</text>
</comment>
<sequence length="50" mass="5453">MSIILSSSSNCDYDDIYLSSEIVRKKIDECKHKTEKAKSDACEGGIGGRA</sequence>
<evidence type="ECO:0000313" key="1">
    <source>
        <dbReference type="EMBL" id="KAJ8748665.1"/>
    </source>
</evidence>
<keyword evidence="2" id="KW-1185">Reference proteome</keyword>
<dbReference type="Proteomes" id="UP001159364">
    <property type="component" value="Linkage Group LG12"/>
</dbReference>
<dbReference type="AlphaFoldDB" id="A0AAV8S9E6"/>
<proteinExistence type="predicted"/>
<organism evidence="1 2">
    <name type="scientific">Erythroxylum novogranatense</name>
    <dbReference type="NCBI Taxonomy" id="1862640"/>
    <lineage>
        <taxon>Eukaryota</taxon>
        <taxon>Viridiplantae</taxon>
        <taxon>Streptophyta</taxon>
        <taxon>Embryophyta</taxon>
        <taxon>Tracheophyta</taxon>
        <taxon>Spermatophyta</taxon>
        <taxon>Magnoliopsida</taxon>
        <taxon>eudicotyledons</taxon>
        <taxon>Gunneridae</taxon>
        <taxon>Pentapetalae</taxon>
        <taxon>rosids</taxon>
        <taxon>fabids</taxon>
        <taxon>Malpighiales</taxon>
        <taxon>Erythroxylaceae</taxon>
        <taxon>Erythroxylum</taxon>
    </lineage>
</organism>
<name>A0AAV8S9E6_9ROSI</name>
<protein>
    <submittedName>
        <fullName evidence="1">Uncharacterized protein</fullName>
    </submittedName>
</protein>
<dbReference type="EMBL" id="JAIWQS010000012">
    <property type="protein sequence ID" value="KAJ8748665.1"/>
    <property type="molecule type" value="Genomic_DNA"/>
</dbReference>
<evidence type="ECO:0000313" key="2">
    <source>
        <dbReference type="Proteomes" id="UP001159364"/>
    </source>
</evidence>
<accession>A0AAV8S9E6</accession>
<gene>
    <name evidence="1" type="ORF">K2173_008110</name>
</gene>
<reference evidence="1 2" key="1">
    <citation type="submission" date="2021-09" db="EMBL/GenBank/DDBJ databases">
        <title>Genomic insights and catalytic innovation underlie evolution of tropane alkaloids biosynthesis.</title>
        <authorList>
            <person name="Wang Y.-J."/>
            <person name="Tian T."/>
            <person name="Huang J.-P."/>
            <person name="Huang S.-X."/>
        </authorList>
    </citation>
    <scope>NUCLEOTIDE SEQUENCE [LARGE SCALE GENOMIC DNA]</scope>
    <source>
        <strain evidence="1">KIB-2018</strain>
        <tissue evidence="1">Leaf</tissue>
    </source>
</reference>